<comment type="caution">
    <text evidence="7">The sequence shown here is derived from an EMBL/GenBank/DDBJ whole genome shotgun (WGS) entry which is preliminary data.</text>
</comment>
<dbReference type="NCBIfam" id="NF037979">
    <property type="entry name" value="Na_transp"/>
    <property type="match status" value="1"/>
</dbReference>
<dbReference type="PANTHER" id="PTHR42948:SF1">
    <property type="entry name" value="TRANSPORTER"/>
    <property type="match status" value="1"/>
</dbReference>
<name>K8EH96_9FIRM</name>
<evidence type="ECO:0000313" key="7">
    <source>
        <dbReference type="EMBL" id="CCO08006.1"/>
    </source>
</evidence>
<accession>K8EH96</accession>
<sequence>MAGWVYAYIFKALSGSLLTGDAKVSEQIFSDFISGLWAPLIWQWIVLLVTGTVILAGVQNGIERMTKTLLPILFGLLIVCVVRALTLPGAEAGLAFLFRPDFSKITGATVLTAMGLAFFKLSVGMGAMTTYGSYIGREESLLGTGVKVVLADTLVSLLAGMAVFPAVFAFGFSPDKGPSLLFITIPMVFNAMPWGNIFLAVFFVLASIAATGAMISLFNVPVAYLTEERGWSRAAATLATALAMALAGSTATLSNSLLADFKLFGLTMFDLFAFATDNLLMPLTGVALAVFAGWWLGRWEVTDELSNGGSLNNKGAARCYLLAVKYVAPVAIIIVLLNGLGLI</sequence>
<dbReference type="PANTHER" id="PTHR42948">
    <property type="entry name" value="TRANSPORTER"/>
    <property type="match status" value="1"/>
</dbReference>
<feature type="transmembrane region" description="Helical" evidence="6">
    <location>
        <begin position="148"/>
        <end position="172"/>
    </location>
</feature>
<keyword evidence="3 6" id="KW-0812">Transmembrane</keyword>
<dbReference type="GO" id="GO:0016020">
    <property type="term" value="C:membrane"/>
    <property type="evidence" value="ECO:0007669"/>
    <property type="project" value="UniProtKB-SubCell"/>
</dbReference>
<keyword evidence="5 6" id="KW-0472">Membrane</keyword>
<evidence type="ECO:0000256" key="6">
    <source>
        <dbReference type="SAM" id="Phobius"/>
    </source>
</evidence>
<feature type="transmembrane region" description="Helical" evidence="6">
    <location>
        <begin position="279"/>
        <end position="297"/>
    </location>
</feature>
<dbReference type="Proteomes" id="UP000009315">
    <property type="component" value="Unassembled WGS sequence"/>
</dbReference>
<dbReference type="PROSITE" id="PS50267">
    <property type="entry name" value="NA_NEUROTRAN_SYMP_3"/>
    <property type="match status" value="1"/>
</dbReference>
<keyword evidence="4 6" id="KW-1133">Transmembrane helix</keyword>
<gene>
    <name evidence="7" type="ORF">DESHY_160130</name>
</gene>
<keyword evidence="2" id="KW-0813">Transport</keyword>
<dbReference type="AlphaFoldDB" id="K8EH96"/>
<reference evidence="7 8" key="1">
    <citation type="journal article" date="2013" name="Genome Announc.">
        <title>Genome Sequence of the Sulfate-Reducing Bacterium Desulfotomaculum hydrothermale Lam5(T).</title>
        <authorList>
            <person name="Amin O."/>
            <person name="Fardeau M.L."/>
            <person name="Valette O."/>
            <person name="Hirschler-Rea A."/>
            <person name="Barbe V."/>
            <person name="Medigue C."/>
            <person name="Vacherie B."/>
            <person name="Ollivier B."/>
            <person name="Bertin P.N."/>
            <person name="Dolla A."/>
        </authorList>
    </citation>
    <scope>NUCLEOTIDE SEQUENCE [LARGE SCALE GENOMIC DNA]</scope>
    <source>
        <strain evidence="8">Lam5 / DSM 18033</strain>
    </source>
</reference>
<dbReference type="eggNOG" id="COG0733">
    <property type="taxonomic scope" value="Bacteria"/>
</dbReference>
<dbReference type="STRING" id="1121428.DESHY_160130"/>
<evidence type="ECO:0000256" key="2">
    <source>
        <dbReference type="ARBA" id="ARBA00022448"/>
    </source>
</evidence>
<comment type="subcellular location">
    <subcellularLocation>
        <location evidence="1">Membrane</location>
        <topology evidence="1">Multi-pass membrane protein</topology>
    </subcellularLocation>
</comment>
<dbReference type="Pfam" id="PF00209">
    <property type="entry name" value="SNF"/>
    <property type="match status" value="1"/>
</dbReference>
<protein>
    <submittedName>
        <fullName evidence="7">Transporter</fullName>
    </submittedName>
</protein>
<organism evidence="7 8">
    <name type="scientific">Desulforamulus hydrothermalis Lam5 = DSM 18033</name>
    <dbReference type="NCBI Taxonomy" id="1121428"/>
    <lineage>
        <taxon>Bacteria</taxon>
        <taxon>Bacillati</taxon>
        <taxon>Bacillota</taxon>
        <taxon>Clostridia</taxon>
        <taxon>Eubacteriales</taxon>
        <taxon>Peptococcaceae</taxon>
        <taxon>Desulforamulus</taxon>
    </lineage>
</organism>
<dbReference type="SUPFAM" id="SSF161070">
    <property type="entry name" value="SNF-like"/>
    <property type="match status" value="1"/>
</dbReference>
<dbReference type="RefSeq" id="WP_008411174.1">
    <property type="nucleotide sequence ID" value="NZ_CAOS01000008.1"/>
</dbReference>
<dbReference type="CDD" id="cd10336">
    <property type="entry name" value="SLC6sbd_Tyt1-Like"/>
    <property type="match status" value="1"/>
</dbReference>
<dbReference type="InterPro" id="IPR037272">
    <property type="entry name" value="SNS_sf"/>
</dbReference>
<dbReference type="InterPro" id="IPR047218">
    <property type="entry name" value="YocR/YhdH-like"/>
</dbReference>
<evidence type="ECO:0000256" key="4">
    <source>
        <dbReference type="ARBA" id="ARBA00022989"/>
    </source>
</evidence>
<feature type="transmembrane region" description="Helical" evidence="6">
    <location>
        <begin position="197"/>
        <end position="222"/>
    </location>
</feature>
<feature type="transmembrane region" description="Helical" evidence="6">
    <location>
        <begin position="105"/>
        <end position="127"/>
    </location>
</feature>
<dbReference type="InterPro" id="IPR000175">
    <property type="entry name" value="Na/ntran_symport"/>
</dbReference>
<dbReference type="EMBL" id="CAOS01000008">
    <property type="protein sequence ID" value="CCO08006.1"/>
    <property type="molecule type" value="Genomic_DNA"/>
</dbReference>
<proteinExistence type="predicted"/>
<evidence type="ECO:0000256" key="3">
    <source>
        <dbReference type="ARBA" id="ARBA00022692"/>
    </source>
</evidence>
<feature type="transmembrane region" description="Helical" evidence="6">
    <location>
        <begin position="318"/>
        <end position="340"/>
    </location>
</feature>
<feature type="transmembrane region" description="Helical" evidence="6">
    <location>
        <begin position="68"/>
        <end position="85"/>
    </location>
</feature>
<evidence type="ECO:0000313" key="8">
    <source>
        <dbReference type="Proteomes" id="UP000009315"/>
    </source>
</evidence>
<evidence type="ECO:0000256" key="5">
    <source>
        <dbReference type="ARBA" id="ARBA00023136"/>
    </source>
</evidence>
<keyword evidence="8" id="KW-1185">Reference proteome</keyword>
<feature type="transmembrane region" description="Helical" evidence="6">
    <location>
        <begin position="36"/>
        <end position="56"/>
    </location>
</feature>
<evidence type="ECO:0000256" key="1">
    <source>
        <dbReference type="ARBA" id="ARBA00004141"/>
    </source>
</evidence>
<feature type="transmembrane region" description="Helical" evidence="6">
    <location>
        <begin position="234"/>
        <end position="259"/>
    </location>
</feature>